<evidence type="ECO:0000313" key="7">
    <source>
        <dbReference type="RefSeq" id="XP_010259238.1"/>
    </source>
</evidence>
<organism evidence="6 7">
    <name type="scientific">Nelumbo nucifera</name>
    <name type="common">Sacred lotus</name>
    <dbReference type="NCBI Taxonomy" id="4432"/>
    <lineage>
        <taxon>Eukaryota</taxon>
        <taxon>Viridiplantae</taxon>
        <taxon>Streptophyta</taxon>
        <taxon>Embryophyta</taxon>
        <taxon>Tracheophyta</taxon>
        <taxon>Spermatophyta</taxon>
        <taxon>Magnoliopsida</taxon>
        <taxon>Proteales</taxon>
        <taxon>Nelumbonaceae</taxon>
        <taxon>Nelumbo</taxon>
    </lineage>
</organism>
<dbReference type="InterPro" id="IPR044660">
    <property type="entry name" value="IBH1-like"/>
</dbReference>
<evidence type="ECO:0000256" key="4">
    <source>
        <dbReference type="ARBA" id="ARBA00023242"/>
    </source>
</evidence>
<dbReference type="KEGG" id="nnu:104598748"/>
<dbReference type="InterPro" id="IPR044549">
    <property type="entry name" value="bHLH_AtIBH1-like"/>
</dbReference>
<evidence type="ECO:0000313" key="6">
    <source>
        <dbReference type="Proteomes" id="UP000189703"/>
    </source>
</evidence>
<name>A0A1U8A366_NELNU</name>
<dbReference type="PANTHER" id="PTHR33124:SF39">
    <property type="entry name" value="TRANSCRIPTION FACTOR UPBEAT1"/>
    <property type="match status" value="1"/>
</dbReference>
<dbReference type="CDD" id="cd11444">
    <property type="entry name" value="bHLH_AtIBH1_like"/>
    <property type="match status" value="1"/>
</dbReference>
<sequence>MGASPKPSLLPFDSKDGTIVTTKSSKGSAPRRRKVVEAQARRRKMKPGGGRYAWSRRSGGTVNGIERRVRALMKLVPIHEKVSGLDELFMETADYILLLQMQVKAMQVMVKVLTGSNE</sequence>
<proteinExistence type="predicted"/>
<dbReference type="GO" id="GO:0005634">
    <property type="term" value="C:nucleus"/>
    <property type="evidence" value="ECO:0007669"/>
    <property type="project" value="UniProtKB-SubCell"/>
</dbReference>
<keyword evidence="2" id="KW-0805">Transcription regulation</keyword>
<evidence type="ECO:0000256" key="1">
    <source>
        <dbReference type="ARBA" id="ARBA00004123"/>
    </source>
</evidence>
<dbReference type="AlphaFoldDB" id="A0A1U8A366"/>
<evidence type="ECO:0000256" key="3">
    <source>
        <dbReference type="ARBA" id="ARBA00023163"/>
    </source>
</evidence>
<dbReference type="RefSeq" id="XP_010259238.1">
    <property type="nucleotide sequence ID" value="XM_010260936.2"/>
</dbReference>
<protein>
    <submittedName>
        <fullName evidence="7">Transcription factor UPBEAT1-like</fullName>
    </submittedName>
</protein>
<keyword evidence="6" id="KW-1185">Reference proteome</keyword>
<keyword evidence="4" id="KW-0539">Nucleus</keyword>
<dbReference type="PANTHER" id="PTHR33124">
    <property type="entry name" value="TRANSCRIPTION FACTOR IBH1-LIKE 1"/>
    <property type="match status" value="1"/>
</dbReference>
<evidence type="ECO:0000256" key="2">
    <source>
        <dbReference type="ARBA" id="ARBA00023015"/>
    </source>
</evidence>
<dbReference type="eggNOG" id="ENOG502S5A4">
    <property type="taxonomic scope" value="Eukaryota"/>
</dbReference>
<dbReference type="GO" id="GO:0006355">
    <property type="term" value="P:regulation of DNA-templated transcription"/>
    <property type="evidence" value="ECO:0007669"/>
    <property type="project" value="InterPro"/>
</dbReference>
<feature type="region of interest" description="Disordered" evidence="5">
    <location>
        <begin position="1"/>
        <end position="57"/>
    </location>
</feature>
<reference evidence="7" key="1">
    <citation type="submission" date="2025-08" db="UniProtKB">
        <authorList>
            <consortium name="RefSeq"/>
        </authorList>
    </citation>
    <scope>IDENTIFICATION</scope>
</reference>
<keyword evidence="3" id="KW-0804">Transcription</keyword>
<comment type="subcellular location">
    <subcellularLocation>
        <location evidence="1">Nucleus</location>
    </subcellularLocation>
</comment>
<dbReference type="Proteomes" id="UP000189703">
    <property type="component" value="Unplaced"/>
</dbReference>
<evidence type="ECO:0000256" key="5">
    <source>
        <dbReference type="SAM" id="MobiDB-lite"/>
    </source>
</evidence>
<gene>
    <name evidence="7" type="primary">LOC104598748</name>
</gene>
<dbReference type="GeneID" id="104598748"/>
<dbReference type="OMA" id="NHQIPNS"/>
<accession>A0A1U8A366</accession>